<evidence type="ECO:0000256" key="2">
    <source>
        <dbReference type="SAM" id="Phobius"/>
    </source>
</evidence>
<protein>
    <submittedName>
        <fullName evidence="3">Uncharacterized protein</fullName>
    </submittedName>
</protein>
<accession>A0ABV4U115</accession>
<reference evidence="3 4" key="1">
    <citation type="submission" date="2024-08" db="EMBL/GenBank/DDBJ databases">
        <title>Whole-genome sequencing of halo(alkali)philic microorganisms from hypersaline lakes.</title>
        <authorList>
            <person name="Sorokin D.Y."/>
            <person name="Merkel A.Y."/>
            <person name="Messina E."/>
            <person name="Yakimov M."/>
        </authorList>
    </citation>
    <scope>NUCLEOTIDE SEQUENCE [LARGE SCALE GENOMIC DNA]</scope>
    <source>
        <strain evidence="3 4">AB-hyl4</strain>
    </source>
</reference>
<feature type="compositionally biased region" description="Low complexity" evidence="1">
    <location>
        <begin position="10"/>
        <end position="28"/>
    </location>
</feature>
<sequence>MGDPTPEFHGPNAEPAAPTPTGAATPGAVSSAGDGGEPKPSEAFEDPSGSPGIQLMVLMWCMWLLGSWTVVRWQEPPMRLERWMLLASMIGLLAAWPAIRLGQRRMPPGRLGTRPGGVALRLRRQWQLMDLAVEWLCLVLVFQAVVWPLSFVAQWSLGQALWVNAAVVAWSAAAAALIGWGSVFARGPGRGVAMLVCLVLLAGEPVLVALLTLVNTSWNGAWGVSPLPTLWALTEPSGRGAAVELARWYAVGMASAAGAGWLLLSLAAKWMPESADDGPEASPLRSTGRTNRS</sequence>
<dbReference type="Proteomes" id="UP001575105">
    <property type="component" value="Unassembled WGS sequence"/>
</dbReference>
<evidence type="ECO:0000313" key="4">
    <source>
        <dbReference type="Proteomes" id="UP001575105"/>
    </source>
</evidence>
<gene>
    <name evidence="3" type="ORF">ACERK3_03140</name>
</gene>
<feature type="transmembrane region" description="Helical" evidence="2">
    <location>
        <begin position="161"/>
        <end position="180"/>
    </location>
</feature>
<organism evidence="3 4">
    <name type="scientific">Natronomicrosphaera hydrolytica</name>
    <dbReference type="NCBI Taxonomy" id="3242702"/>
    <lineage>
        <taxon>Bacteria</taxon>
        <taxon>Pseudomonadati</taxon>
        <taxon>Planctomycetota</taxon>
        <taxon>Phycisphaerae</taxon>
        <taxon>Phycisphaerales</taxon>
        <taxon>Phycisphaeraceae</taxon>
        <taxon>Natronomicrosphaera</taxon>
    </lineage>
</organism>
<keyword evidence="4" id="KW-1185">Reference proteome</keyword>
<comment type="caution">
    <text evidence="3">The sequence shown here is derived from an EMBL/GenBank/DDBJ whole genome shotgun (WGS) entry which is preliminary data.</text>
</comment>
<keyword evidence="2" id="KW-0812">Transmembrane</keyword>
<proteinExistence type="predicted"/>
<name>A0ABV4U115_9BACT</name>
<dbReference type="EMBL" id="JBGUBD010000002">
    <property type="protein sequence ID" value="MFA9477285.1"/>
    <property type="molecule type" value="Genomic_DNA"/>
</dbReference>
<dbReference type="RefSeq" id="WP_425344210.1">
    <property type="nucleotide sequence ID" value="NZ_JBGUBD010000002.1"/>
</dbReference>
<keyword evidence="2" id="KW-0472">Membrane</keyword>
<evidence type="ECO:0000313" key="3">
    <source>
        <dbReference type="EMBL" id="MFA9477285.1"/>
    </source>
</evidence>
<feature type="region of interest" description="Disordered" evidence="1">
    <location>
        <begin position="274"/>
        <end position="293"/>
    </location>
</feature>
<keyword evidence="2" id="KW-1133">Transmembrane helix</keyword>
<feature type="transmembrane region" description="Helical" evidence="2">
    <location>
        <begin position="192"/>
        <end position="214"/>
    </location>
</feature>
<feature type="transmembrane region" description="Helical" evidence="2">
    <location>
        <begin position="83"/>
        <end position="101"/>
    </location>
</feature>
<feature type="transmembrane region" description="Helical" evidence="2">
    <location>
        <begin position="131"/>
        <end position="149"/>
    </location>
</feature>
<feature type="region of interest" description="Disordered" evidence="1">
    <location>
        <begin position="1"/>
        <end position="48"/>
    </location>
</feature>
<feature type="compositionally biased region" description="Polar residues" evidence="1">
    <location>
        <begin position="284"/>
        <end position="293"/>
    </location>
</feature>
<evidence type="ECO:0000256" key="1">
    <source>
        <dbReference type="SAM" id="MobiDB-lite"/>
    </source>
</evidence>
<feature type="transmembrane region" description="Helical" evidence="2">
    <location>
        <begin position="53"/>
        <end position="71"/>
    </location>
</feature>